<evidence type="ECO:0000256" key="5">
    <source>
        <dbReference type="ARBA" id="ARBA00022989"/>
    </source>
</evidence>
<evidence type="ECO:0000256" key="2">
    <source>
        <dbReference type="ARBA" id="ARBA00006228"/>
    </source>
</evidence>
<evidence type="ECO:0000256" key="3">
    <source>
        <dbReference type="ARBA" id="ARBA00022475"/>
    </source>
</evidence>
<proteinExistence type="inferred from homology"/>
<reference evidence="7 8" key="1">
    <citation type="journal article" date="2011" name="J. Bacteriol.">
        <title>Genome sequence of strain IMCC3088, a proteorhodopsin-containing marine bacterium belonging to the OM60/NOR5 clade.</title>
        <authorList>
            <person name="Jang Y."/>
            <person name="Oh H.M."/>
            <person name="Kang I."/>
            <person name="Lee K."/>
            <person name="Yang S.J."/>
            <person name="Cho J.C."/>
        </authorList>
    </citation>
    <scope>NUCLEOTIDE SEQUENCE [LARGE SCALE GENOMIC DNA]</scope>
    <source>
        <strain evidence="7 8">IMCC3088</strain>
    </source>
</reference>
<dbReference type="GO" id="GO:0005886">
    <property type="term" value="C:plasma membrane"/>
    <property type="evidence" value="ECO:0007669"/>
    <property type="project" value="UniProtKB-SubCell"/>
</dbReference>
<dbReference type="Proteomes" id="UP000005615">
    <property type="component" value="Unassembled WGS sequence"/>
</dbReference>
<sequence>MITVFIIRRMKFFDEELYSLHFSWRLVGFWGWLGKEIWLSSIEVAKIVLHPKCPISPRTVEIHTSADDNFTQLLLGNSITLTPGTLTLDVHEGKLTVHTLTDAGAKALLSGEMAAKVNYVTGANACSQ</sequence>
<keyword evidence="3" id="KW-1003">Cell membrane</keyword>
<dbReference type="AlphaFoldDB" id="F3L345"/>
<dbReference type="PANTHER" id="PTHR34584:SF1">
    <property type="entry name" value="NA(+)_H(+) ANTIPORTER SUBUNIT E1"/>
    <property type="match status" value="1"/>
</dbReference>
<accession>F3L345</accession>
<evidence type="ECO:0000313" key="7">
    <source>
        <dbReference type="EMBL" id="EGG29242.1"/>
    </source>
</evidence>
<keyword evidence="4" id="KW-0812">Transmembrane</keyword>
<keyword evidence="6" id="KW-0472">Membrane</keyword>
<dbReference type="GO" id="GO:0008324">
    <property type="term" value="F:monoatomic cation transmembrane transporter activity"/>
    <property type="evidence" value="ECO:0007669"/>
    <property type="project" value="InterPro"/>
</dbReference>
<dbReference type="PANTHER" id="PTHR34584">
    <property type="entry name" value="NA(+)/H(+) ANTIPORTER SUBUNIT E1"/>
    <property type="match status" value="1"/>
</dbReference>
<keyword evidence="5" id="KW-1133">Transmembrane helix</keyword>
<gene>
    <name evidence="7" type="ORF">IMCC3088_2036</name>
</gene>
<organism evidence="7 8">
    <name type="scientific">Aequoribacter fuscus</name>
    <dbReference type="NCBI Taxonomy" id="2518989"/>
    <lineage>
        <taxon>Bacteria</taxon>
        <taxon>Pseudomonadati</taxon>
        <taxon>Pseudomonadota</taxon>
        <taxon>Gammaproteobacteria</taxon>
        <taxon>Cellvibrionales</taxon>
        <taxon>Halieaceae</taxon>
        <taxon>Aequoribacter</taxon>
    </lineage>
</organism>
<protein>
    <submittedName>
        <fullName evidence="7">Cation antiporter</fullName>
    </submittedName>
</protein>
<dbReference type="eggNOG" id="COG1863">
    <property type="taxonomic scope" value="Bacteria"/>
</dbReference>
<evidence type="ECO:0000313" key="8">
    <source>
        <dbReference type="Proteomes" id="UP000005615"/>
    </source>
</evidence>
<dbReference type="EMBL" id="AEIG01000059">
    <property type="protein sequence ID" value="EGG29242.1"/>
    <property type="molecule type" value="Genomic_DNA"/>
</dbReference>
<comment type="similarity">
    <text evidence="2">Belongs to the CPA3 antiporters (TC 2.A.63) subunit E family.</text>
</comment>
<evidence type="ECO:0000256" key="1">
    <source>
        <dbReference type="ARBA" id="ARBA00004651"/>
    </source>
</evidence>
<comment type="caution">
    <text evidence="7">The sequence shown here is derived from an EMBL/GenBank/DDBJ whole genome shotgun (WGS) entry which is preliminary data.</text>
</comment>
<comment type="subcellular location">
    <subcellularLocation>
        <location evidence="1">Cell membrane</location>
        <topology evidence="1">Multi-pass membrane protein</topology>
    </subcellularLocation>
</comment>
<keyword evidence="8" id="KW-1185">Reference proteome</keyword>
<dbReference type="InterPro" id="IPR002758">
    <property type="entry name" value="Cation_antiport_E"/>
</dbReference>
<dbReference type="STRING" id="2518989.IMCC3088_2036"/>
<name>F3L345_9GAMM</name>
<evidence type="ECO:0000256" key="4">
    <source>
        <dbReference type="ARBA" id="ARBA00022692"/>
    </source>
</evidence>
<evidence type="ECO:0000256" key="6">
    <source>
        <dbReference type="ARBA" id="ARBA00023136"/>
    </source>
</evidence>
<dbReference type="Pfam" id="PF01899">
    <property type="entry name" value="MNHE"/>
    <property type="match status" value="1"/>
</dbReference>